<keyword evidence="6" id="KW-1185">Reference proteome</keyword>
<sequence length="310" mass="34622">MSTPEAPPSSLPRYLRDEHDDLSQAILFALLNRFSFPPVAKLHPLLTQNSHDLVPDAARAPKTSEAHASALASEVDSPDPCSALPLRSWGARAASVPYLERIVHDGKQAVPDLSCLTPPPRLFATHLPFVSLPESVKKSNCKIVYLCRNPKDTFVSLWHFINRLKLKESGVGLEEAFGKFCKGIGLYGPCWEHVLGYWKESLERPEKVLFLKSEEMKEEPTMNLRRLADFTGCSFSEEEEGAGMLLDILKLCSFDNLSNLEVNVTGKLSSGEENKAFFRKGEVGDFAKYLTTEMIEQIDGITERKLPEVE</sequence>
<comment type="similarity">
    <text evidence="1 3">Belongs to the sulfotransferase 1 family.</text>
</comment>
<reference evidence="5 6" key="1">
    <citation type="journal article" date="2020" name="Nat. Commun.">
        <title>Genome of Tripterygium wilfordii and identification of cytochrome P450 involved in triptolide biosynthesis.</title>
        <authorList>
            <person name="Tu L."/>
            <person name="Su P."/>
            <person name="Zhang Z."/>
            <person name="Gao L."/>
            <person name="Wang J."/>
            <person name="Hu T."/>
            <person name="Zhou J."/>
            <person name="Zhang Y."/>
            <person name="Zhao Y."/>
            <person name="Liu Y."/>
            <person name="Song Y."/>
            <person name="Tong Y."/>
            <person name="Lu Y."/>
            <person name="Yang J."/>
            <person name="Xu C."/>
            <person name="Jia M."/>
            <person name="Peters R.J."/>
            <person name="Huang L."/>
            <person name="Gao W."/>
        </authorList>
    </citation>
    <scope>NUCLEOTIDE SEQUENCE [LARGE SCALE GENOMIC DNA]</scope>
    <source>
        <strain evidence="6">cv. XIE 37</strain>
        <tissue evidence="5">Leaf</tissue>
    </source>
</reference>
<protein>
    <recommendedName>
        <fullName evidence="3">Sulfotransferase</fullName>
        <ecNumber evidence="3">2.8.2.-</ecNumber>
    </recommendedName>
</protein>
<dbReference type="SUPFAM" id="SSF52540">
    <property type="entry name" value="P-loop containing nucleoside triphosphate hydrolases"/>
    <property type="match status" value="1"/>
</dbReference>
<dbReference type="AlphaFoldDB" id="A0A7J7C893"/>
<evidence type="ECO:0000313" key="6">
    <source>
        <dbReference type="Proteomes" id="UP000593562"/>
    </source>
</evidence>
<dbReference type="Gene3D" id="3.40.50.300">
    <property type="entry name" value="P-loop containing nucleotide triphosphate hydrolases"/>
    <property type="match status" value="1"/>
</dbReference>
<dbReference type="InterPro" id="IPR027417">
    <property type="entry name" value="P-loop_NTPase"/>
</dbReference>
<dbReference type="GO" id="GO:0008146">
    <property type="term" value="F:sulfotransferase activity"/>
    <property type="evidence" value="ECO:0007669"/>
    <property type="project" value="InterPro"/>
</dbReference>
<dbReference type="Proteomes" id="UP000593562">
    <property type="component" value="Unassembled WGS sequence"/>
</dbReference>
<dbReference type="Pfam" id="PF00685">
    <property type="entry name" value="Sulfotransfer_1"/>
    <property type="match status" value="1"/>
</dbReference>
<evidence type="ECO:0000256" key="3">
    <source>
        <dbReference type="RuleBase" id="RU361155"/>
    </source>
</evidence>
<feature type="domain" description="Sulfotransferase" evidence="4">
    <location>
        <begin position="95"/>
        <end position="306"/>
    </location>
</feature>
<accession>A0A7J7C893</accession>
<keyword evidence="2 3" id="KW-0808">Transferase</keyword>
<dbReference type="PANTHER" id="PTHR11783">
    <property type="entry name" value="SULFOTRANSFERASE SULT"/>
    <property type="match status" value="1"/>
</dbReference>
<proteinExistence type="inferred from homology"/>
<comment type="caution">
    <text evidence="5">The sequence shown here is derived from an EMBL/GenBank/DDBJ whole genome shotgun (WGS) entry which is preliminary data.</text>
</comment>
<dbReference type="EMBL" id="JAAARO010000020">
    <property type="protein sequence ID" value="KAF5730057.1"/>
    <property type="molecule type" value="Genomic_DNA"/>
</dbReference>
<dbReference type="InterPro" id="IPR000863">
    <property type="entry name" value="Sulfotransferase_dom"/>
</dbReference>
<evidence type="ECO:0000313" key="5">
    <source>
        <dbReference type="EMBL" id="KAF5730057.1"/>
    </source>
</evidence>
<dbReference type="EC" id="2.8.2.-" evidence="3"/>
<evidence type="ECO:0000259" key="4">
    <source>
        <dbReference type="Pfam" id="PF00685"/>
    </source>
</evidence>
<organism evidence="5 6">
    <name type="scientific">Tripterygium wilfordii</name>
    <name type="common">Thunder God vine</name>
    <dbReference type="NCBI Taxonomy" id="458696"/>
    <lineage>
        <taxon>Eukaryota</taxon>
        <taxon>Viridiplantae</taxon>
        <taxon>Streptophyta</taxon>
        <taxon>Embryophyta</taxon>
        <taxon>Tracheophyta</taxon>
        <taxon>Spermatophyta</taxon>
        <taxon>Magnoliopsida</taxon>
        <taxon>eudicotyledons</taxon>
        <taxon>Gunneridae</taxon>
        <taxon>Pentapetalae</taxon>
        <taxon>rosids</taxon>
        <taxon>fabids</taxon>
        <taxon>Celastrales</taxon>
        <taxon>Celastraceae</taxon>
        <taxon>Tripterygium</taxon>
    </lineage>
</organism>
<evidence type="ECO:0000256" key="1">
    <source>
        <dbReference type="ARBA" id="ARBA00005771"/>
    </source>
</evidence>
<dbReference type="InParanoid" id="A0A7J7C893"/>
<gene>
    <name evidence="5" type="ORF">HS088_TW20G00427</name>
</gene>
<name>A0A7J7C893_TRIWF</name>
<evidence type="ECO:0000256" key="2">
    <source>
        <dbReference type="ARBA" id="ARBA00022679"/>
    </source>
</evidence>